<dbReference type="Pfam" id="PF05472">
    <property type="entry name" value="Ter"/>
    <property type="match status" value="1"/>
</dbReference>
<keyword evidence="1" id="KW-0963">Cytoplasm</keyword>
<keyword evidence="3" id="KW-0238">DNA-binding</keyword>
<dbReference type="InterPro" id="IPR008865">
    <property type="entry name" value="DNA_replication_term_site-bd"/>
</dbReference>
<sequence>MLKKIVKTPPDNTGDLLKVNTLMSELVSQTASLIDIIIKQNPSFIGYQIERISKAEEQTCIVDGVQHLSVKALREWTELQSVLNAWKDFYAPLTASTKFVYRLPGFVTVNEEKETVLALVVTINTLKESIANTVRNNRDKHQRHDFIHSAFAGIMTEQLYRKIQIKTDHVNNVWFNWVSRPVPQTYTIEEAIVYIENKKNSPPIEFSATEWQARLAITINKVTSGRYKKIQKLKQFRLLPTIEFNLIKEGQKKRSKHNATTPFILLGQVNNVIPTFTALPDFNRENKAKKAPFIDRNKELIDNFLQLVGVR</sequence>
<dbReference type="InterPro" id="IPR036384">
    <property type="entry name" value="Tus_sf"/>
</dbReference>
<evidence type="ECO:0000256" key="2">
    <source>
        <dbReference type="ARBA" id="ARBA00022705"/>
    </source>
</evidence>
<evidence type="ECO:0000256" key="1">
    <source>
        <dbReference type="ARBA" id="ARBA00022490"/>
    </source>
</evidence>
<dbReference type="Proteomes" id="UP000307702">
    <property type="component" value="Unassembled WGS sequence"/>
</dbReference>
<dbReference type="EMBL" id="SZVP01000011">
    <property type="protein sequence ID" value="TMM44033.1"/>
    <property type="molecule type" value="Genomic_DNA"/>
</dbReference>
<evidence type="ECO:0008006" key="6">
    <source>
        <dbReference type="Google" id="ProtNLM"/>
    </source>
</evidence>
<dbReference type="GO" id="GO:0003677">
    <property type="term" value="F:DNA binding"/>
    <property type="evidence" value="ECO:0007669"/>
    <property type="project" value="UniProtKB-KW"/>
</dbReference>
<dbReference type="AlphaFoldDB" id="A0A8H2JM93"/>
<dbReference type="InterPro" id="IPR036381">
    <property type="entry name" value="Tus_dom1"/>
</dbReference>
<comment type="caution">
    <text evidence="4">The sequence shown here is derived from an EMBL/GenBank/DDBJ whole genome shotgun (WGS) entry which is preliminary data.</text>
</comment>
<dbReference type="RefSeq" id="WP_138623534.1">
    <property type="nucleotide sequence ID" value="NZ_SZVP01000011.1"/>
</dbReference>
<organism evidence="4 5">
    <name type="scientific">Colwellia ponticola</name>
    <dbReference type="NCBI Taxonomy" id="2304625"/>
    <lineage>
        <taxon>Bacteria</taxon>
        <taxon>Pseudomonadati</taxon>
        <taxon>Pseudomonadota</taxon>
        <taxon>Gammaproteobacteria</taxon>
        <taxon>Alteromonadales</taxon>
        <taxon>Colwelliaceae</taxon>
        <taxon>Colwellia</taxon>
    </lineage>
</organism>
<gene>
    <name evidence="4" type="ORF">FCS21_11560</name>
</gene>
<dbReference type="GO" id="GO:0005737">
    <property type="term" value="C:cytoplasm"/>
    <property type="evidence" value="ECO:0007669"/>
    <property type="project" value="InterPro"/>
</dbReference>
<dbReference type="GO" id="GO:0006274">
    <property type="term" value="P:DNA replication termination"/>
    <property type="evidence" value="ECO:0007669"/>
    <property type="project" value="InterPro"/>
</dbReference>
<reference evidence="4 5" key="1">
    <citation type="submission" date="2019-05" db="EMBL/GenBank/DDBJ databases">
        <title>Colwellia ponticola sp. nov., isolated from seawater.</title>
        <authorList>
            <person name="Yoon J.-H."/>
        </authorList>
    </citation>
    <scope>NUCLEOTIDE SEQUENCE [LARGE SCALE GENOMIC DNA]</scope>
    <source>
        <strain evidence="4 5">OISW-25</strain>
    </source>
</reference>
<name>A0A8H2JM93_9GAMM</name>
<dbReference type="SUPFAM" id="SSF56596">
    <property type="entry name" value="Replication terminator protein (Tus)"/>
    <property type="match status" value="1"/>
</dbReference>
<proteinExistence type="predicted"/>
<evidence type="ECO:0000313" key="4">
    <source>
        <dbReference type="EMBL" id="TMM44033.1"/>
    </source>
</evidence>
<evidence type="ECO:0000313" key="5">
    <source>
        <dbReference type="Proteomes" id="UP000307702"/>
    </source>
</evidence>
<accession>A0A8H2JM93</accession>
<dbReference type="Gene3D" id="3.50.14.10">
    <property type="entry name" value="Replication terminator Tus, domain 1 superfamily/Replication terminator Tus"/>
    <property type="match status" value="1"/>
</dbReference>
<evidence type="ECO:0000256" key="3">
    <source>
        <dbReference type="ARBA" id="ARBA00023125"/>
    </source>
</evidence>
<keyword evidence="2" id="KW-0235">DNA replication</keyword>
<keyword evidence="5" id="KW-1185">Reference proteome</keyword>
<protein>
    <recommendedName>
        <fullName evidence="6">DNA replication terminus site-binding protein</fullName>
    </recommendedName>
</protein>